<sequence>CASCLAQGGKGSLITHPPSLANYCLLTEIDKPIATTTGGAKPIGVAEPPGWSTVLPRLVFHRSLIYFDTFYSVFLSFRYSQ</sequence>
<accession>A0ACB9W4T5</accession>
<evidence type="ECO:0000313" key="1">
    <source>
        <dbReference type="EMBL" id="KAI4807382.1"/>
    </source>
</evidence>
<dbReference type="Proteomes" id="UP001057452">
    <property type="component" value="Chromosome 19"/>
</dbReference>
<feature type="non-terminal residue" evidence="1">
    <location>
        <position position="81"/>
    </location>
</feature>
<proteinExistence type="predicted"/>
<dbReference type="EMBL" id="CM043803">
    <property type="protein sequence ID" value="KAI4807382.1"/>
    <property type="molecule type" value="Genomic_DNA"/>
</dbReference>
<evidence type="ECO:0000313" key="2">
    <source>
        <dbReference type="Proteomes" id="UP001057452"/>
    </source>
</evidence>
<protein>
    <submittedName>
        <fullName evidence="1">Uncharacterized protein</fullName>
    </submittedName>
</protein>
<organism evidence="1 2">
    <name type="scientific">Chaenocephalus aceratus</name>
    <name type="common">Blackfin icefish</name>
    <name type="synonym">Chaenichthys aceratus</name>
    <dbReference type="NCBI Taxonomy" id="36190"/>
    <lineage>
        <taxon>Eukaryota</taxon>
        <taxon>Metazoa</taxon>
        <taxon>Chordata</taxon>
        <taxon>Craniata</taxon>
        <taxon>Vertebrata</taxon>
        <taxon>Euteleostomi</taxon>
        <taxon>Actinopterygii</taxon>
        <taxon>Neopterygii</taxon>
        <taxon>Teleostei</taxon>
        <taxon>Neoteleostei</taxon>
        <taxon>Acanthomorphata</taxon>
        <taxon>Eupercaria</taxon>
        <taxon>Perciformes</taxon>
        <taxon>Notothenioidei</taxon>
        <taxon>Channichthyidae</taxon>
        <taxon>Chaenocephalus</taxon>
    </lineage>
</organism>
<comment type="caution">
    <text evidence="1">The sequence shown here is derived from an EMBL/GenBank/DDBJ whole genome shotgun (WGS) entry which is preliminary data.</text>
</comment>
<feature type="non-terminal residue" evidence="1">
    <location>
        <position position="1"/>
    </location>
</feature>
<keyword evidence="2" id="KW-1185">Reference proteome</keyword>
<name>A0ACB9W4T5_CHAAC</name>
<reference evidence="1" key="1">
    <citation type="submission" date="2022-05" db="EMBL/GenBank/DDBJ databases">
        <title>Chromosome-level genome of Chaenocephalus aceratus.</title>
        <authorList>
            <person name="Park H."/>
        </authorList>
    </citation>
    <scope>NUCLEOTIDE SEQUENCE</scope>
    <source>
        <strain evidence="1">KU_202001</strain>
    </source>
</reference>
<gene>
    <name evidence="1" type="ORF">KUCAC02_027192</name>
</gene>